<dbReference type="EMBL" id="QTSX02001573">
    <property type="protein sequence ID" value="KAJ9080318.1"/>
    <property type="molecule type" value="Genomic_DNA"/>
</dbReference>
<evidence type="ECO:0000313" key="1">
    <source>
        <dbReference type="EMBL" id="KAJ9080318.1"/>
    </source>
</evidence>
<sequence length="240" mass="27214">MRGLVFASSVVAFVGRFRATNFSMSYYTPTINAKVIGKSSVGLIGSGVDLAPDVYWLGQLQVEGYHAETRRRTKCQSHTRAKKMCYVYHSEGLFLSKSIQVSQYFSCRKRCFVQMESTLISTSAKDIPTDFTLWTSLTRPRLPSTLRVYPELNSSIKINLTLSGPTKGYIWFKPIYWMTSGRYNIVDKNQLPVYRLSTPIETFLPVSSDASHVGIFGFHEAHPMYSTSHITAPRLKVYSF</sequence>
<comment type="caution">
    <text evidence="1">The sequence shown here is derived from an EMBL/GenBank/DDBJ whole genome shotgun (WGS) entry which is preliminary data.</text>
</comment>
<protein>
    <submittedName>
        <fullName evidence="1">Uncharacterized protein</fullName>
    </submittedName>
</protein>
<organism evidence="1 2">
    <name type="scientific">Entomophthora muscae</name>
    <dbReference type="NCBI Taxonomy" id="34485"/>
    <lineage>
        <taxon>Eukaryota</taxon>
        <taxon>Fungi</taxon>
        <taxon>Fungi incertae sedis</taxon>
        <taxon>Zoopagomycota</taxon>
        <taxon>Entomophthoromycotina</taxon>
        <taxon>Entomophthoromycetes</taxon>
        <taxon>Entomophthorales</taxon>
        <taxon>Entomophthoraceae</taxon>
        <taxon>Entomophthora</taxon>
    </lineage>
</organism>
<gene>
    <name evidence="1" type="ORF">DSO57_1026305</name>
</gene>
<evidence type="ECO:0000313" key="2">
    <source>
        <dbReference type="Proteomes" id="UP001165960"/>
    </source>
</evidence>
<reference evidence="1" key="1">
    <citation type="submission" date="2022-04" db="EMBL/GenBank/DDBJ databases">
        <title>Genome of the entomopathogenic fungus Entomophthora muscae.</title>
        <authorList>
            <person name="Elya C."/>
            <person name="Lovett B.R."/>
            <person name="Lee E."/>
            <person name="Macias A.M."/>
            <person name="Hajek A.E."/>
            <person name="De Bivort B.L."/>
            <person name="Kasson M.T."/>
            <person name="De Fine Licht H.H."/>
            <person name="Stajich J.E."/>
        </authorList>
    </citation>
    <scope>NUCLEOTIDE SEQUENCE</scope>
    <source>
        <strain evidence="1">Berkeley</strain>
    </source>
</reference>
<keyword evidence="2" id="KW-1185">Reference proteome</keyword>
<proteinExistence type="predicted"/>
<dbReference type="Proteomes" id="UP001165960">
    <property type="component" value="Unassembled WGS sequence"/>
</dbReference>
<name>A0ACC2TZZ5_9FUNG</name>
<accession>A0ACC2TZZ5</accession>